<proteinExistence type="predicted"/>
<accession>A0A4Q7IH71</accession>
<dbReference type="Proteomes" id="UP000291338">
    <property type="component" value="Unassembled WGS sequence"/>
</dbReference>
<name>A0A4Q7IH71_9GAMM</name>
<evidence type="ECO:0000313" key="1">
    <source>
        <dbReference type="EMBL" id="RZQ51150.1"/>
    </source>
</evidence>
<sequence>MVVYEANMQGSKIEDIDKRTVTHFSNSKAMNGNTMMKVVLDKNTVKMNGQPLPPAMGSEMTHILGVFPEIGFLANPEVKL</sequence>
<feature type="non-terminal residue" evidence="1">
    <location>
        <position position="80"/>
    </location>
</feature>
<dbReference type="EMBL" id="PPSX01000195">
    <property type="protein sequence ID" value="RZQ51150.1"/>
    <property type="molecule type" value="Genomic_DNA"/>
</dbReference>
<protein>
    <submittedName>
        <fullName evidence="1">Uncharacterized protein</fullName>
    </submittedName>
</protein>
<gene>
    <name evidence="1" type="ORF">C1E23_21140</name>
</gene>
<evidence type="ECO:0000313" key="2">
    <source>
        <dbReference type="Proteomes" id="UP000291338"/>
    </source>
</evidence>
<comment type="caution">
    <text evidence="1">The sequence shown here is derived from an EMBL/GenBank/DDBJ whole genome shotgun (WGS) entry which is preliminary data.</text>
</comment>
<dbReference type="AlphaFoldDB" id="A0A4Q7IH71"/>
<reference evidence="1 2" key="1">
    <citation type="submission" date="2018-01" db="EMBL/GenBank/DDBJ databases">
        <title>Co-occurrence of chitin degradation, pigmentation and bioactivity in marine Pseudoalteromonas.</title>
        <authorList>
            <person name="Paulsen S."/>
            <person name="Gram L."/>
            <person name="Machado H."/>
        </authorList>
    </citation>
    <scope>NUCLEOTIDE SEQUENCE [LARGE SCALE GENOMIC DNA]</scope>
    <source>
        <strain evidence="1 2">S3898</strain>
    </source>
</reference>
<organism evidence="1 2">
    <name type="scientific">Pseudoalteromonas phenolica</name>
    <dbReference type="NCBI Taxonomy" id="161398"/>
    <lineage>
        <taxon>Bacteria</taxon>
        <taxon>Pseudomonadati</taxon>
        <taxon>Pseudomonadota</taxon>
        <taxon>Gammaproteobacteria</taxon>
        <taxon>Alteromonadales</taxon>
        <taxon>Pseudoalteromonadaceae</taxon>
        <taxon>Pseudoalteromonas</taxon>
    </lineage>
</organism>